<gene>
    <name evidence="1" type="ORF">LEMA_uP039070.1</name>
</gene>
<proteinExistence type="predicted"/>
<dbReference type="EMBL" id="FP929105">
    <property type="protein sequence ID" value="CBX93006.1"/>
    <property type="molecule type" value="Genomic_DNA"/>
</dbReference>
<dbReference type="HOGENOM" id="CLU_2427412_0_0_1"/>
<accession>E4ZNE7</accession>
<dbReference type="AlphaFoldDB" id="E4ZNE7"/>
<keyword evidence="2" id="KW-1185">Reference proteome</keyword>
<dbReference type="Proteomes" id="UP000002668">
    <property type="component" value="Genome"/>
</dbReference>
<evidence type="ECO:0000313" key="1">
    <source>
        <dbReference type="EMBL" id="CBX93006.1"/>
    </source>
</evidence>
<reference evidence="2" key="1">
    <citation type="journal article" date="2011" name="Nat. Commun.">
        <title>Effector diversification within compartments of the Leptosphaeria maculans genome affected by Repeat-Induced Point mutations.</title>
        <authorList>
            <person name="Rouxel T."/>
            <person name="Grandaubert J."/>
            <person name="Hane J.K."/>
            <person name="Hoede C."/>
            <person name="van de Wouw A.P."/>
            <person name="Couloux A."/>
            <person name="Dominguez V."/>
            <person name="Anthouard V."/>
            <person name="Bally P."/>
            <person name="Bourras S."/>
            <person name="Cozijnsen A.J."/>
            <person name="Ciuffetti L.M."/>
            <person name="Degrave A."/>
            <person name="Dilmaghani A."/>
            <person name="Duret L."/>
            <person name="Fudal I."/>
            <person name="Goodwin S.B."/>
            <person name="Gout L."/>
            <person name="Glaser N."/>
            <person name="Linglin J."/>
            <person name="Kema G.H.J."/>
            <person name="Lapalu N."/>
            <person name="Lawrence C.B."/>
            <person name="May K."/>
            <person name="Meyer M."/>
            <person name="Ollivier B."/>
            <person name="Poulain J."/>
            <person name="Schoch C.L."/>
            <person name="Simon A."/>
            <person name="Spatafora J.W."/>
            <person name="Stachowiak A."/>
            <person name="Turgeon B.G."/>
            <person name="Tyler B.M."/>
            <person name="Vincent D."/>
            <person name="Weissenbach J."/>
            <person name="Amselem J."/>
            <person name="Quesneville H."/>
            <person name="Oliver R.P."/>
            <person name="Wincker P."/>
            <person name="Balesdent M.-H."/>
            <person name="Howlett B.J."/>
        </authorList>
    </citation>
    <scope>NUCLEOTIDE SEQUENCE [LARGE SCALE GENOMIC DNA]</scope>
    <source>
        <strain evidence="2">JN3 / isolate v23.1.3 / race Av1-4-5-6-7-8</strain>
    </source>
</reference>
<evidence type="ECO:0000313" key="2">
    <source>
        <dbReference type="Proteomes" id="UP000002668"/>
    </source>
</evidence>
<protein>
    <submittedName>
        <fullName evidence="1">Predicted protein</fullName>
    </submittedName>
</protein>
<organism evidence="2">
    <name type="scientific">Leptosphaeria maculans (strain JN3 / isolate v23.1.3 / race Av1-4-5-6-7-8)</name>
    <name type="common">Blackleg fungus</name>
    <name type="synonym">Phoma lingam</name>
    <dbReference type="NCBI Taxonomy" id="985895"/>
    <lineage>
        <taxon>Eukaryota</taxon>
        <taxon>Fungi</taxon>
        <taxon>Dikarya</taxon>
        <taxon>Ascomycota</taxon>
        <taxon>Pezizomycotina</taxon>
        <taxon>Dothideomycetes</taxon>
        <taxon>Pleosporomycetidae</taxon>
        <taxon>Pleosporales</taxon>
        <taxon>Pleosporineae</taxon>
        <taxon>Leptosphaeriaceae</taxon>
        <taxon>Plenodomus</taxon>
        <taxon>Plenodomus lingam/Leptosphaeria maculans species complex</taxon>
    </lineage>
</organism>
<dbReference type="VEuPathDB" id="FungiDB:LEMA_uP039070.1"/>
<dbReference type="InParanoid" id="E4ZNE7"/>
<name>E4ZNE7_LEPMJ</name>
<sequence length="91" mass="10333">MTSGPGAKEKIEQTHLASCTKKSAQHLKHILNASFSEPSNFRDNGKPLFLHTRDDEPTCYVEAMLERSWHNFVERQRKKKACIVCVTCALS</sequence>